<evidence type="ECO:0000256" key="4">
    <source>
        <dbReference type="ARBA" id="ARBA00022801"/>
    </source>
</evidence>
<comment type="catalytic activity">
    <reaction evidence="6">
        <text>an epoxide + H2O = an ethanediol</text>
        <dbReference type="Rhea" id="RHEA:19037"/>
        <dbReference type="ChEBI" id="CHEBI:15377"/>
        <dbReference type="ChEBI" id="CHEBI:32955"/>
        <dbReference type="ChEBI" id="CHEBI:140594"/>
        <dbReference type="EC" id="3.3.2.10"/>
    </reaction>
    <physiologicalReaction direction="left-to-right" evidence="6">
        <dbReference type="Rhea" id="RHEA:19038"/>
    </physiologicalReaction>
</comment>
<protein>
    <recommendedName>
        <fullName evidence="3">soluble epoxide hydrolase</fullName>
        <ecNumber evidence="3">3.3.2.10</ecNumber>
    </recommendedName>
</protein>
<reference evidence="10" key="2">
    <citation type="journal article" date="2023" name="Plants (Basel)">
        <title>Annotation of the Turnera subulata (Passifloraceae) Draft Genome Reveals the S-Locus Evolved after the Divergence of Turneroideae from Passifloroideae in a Stepwise Manner.</title>
        <authorList>
            <person name="Henning P.M."/>
            <person name="Roalson E.H."/>
            <person name="Mir W."/>
            <person name="McCubbin A.G."/>
            <person name="Shore J.S."/>
        </authorList>
    </citation>
    <scope>NUCLEOTIDE SEQUENCE</scope>
    <source>
        <strain evidence="10">F60SS</strain>
    </source>
</reference>
<accession>A0A9Q0F3A6</accession>
<dbReference type="AlphaFoldDB" id="A0A9Q0F3A6"/>
<proteinExistence type="inferred from homology"/>
<comment type="caution">
    <text evidence="10">The sequence shown here is derived from an EMBL/GenBank/DDBJ whole genome shotgun (WGS) entry which is preliminary data.</text>
</comment>
<evidence type="ECO:0000259" key="9">
    <source>
        <dbReference type="Pfam" id="PF00561"/>
    </source>
</evidence>
<dbReference type="PANTHER" id="PTHR43329">
    <property type="entry name" value="EPOXIDE HYDROLASE"/>
    <property type="match status" value="1"/>
</dbReference>
<comment type="pathway">
    <text evidence="1">Secondary metabolite biosynthesis; terpenoid biosynthesis.</text>
</comment>
<comment type="similarity">
    <text evidence="5">Belongs to the AB hydrolase superfamily. Epoxide hydrolase family.</text>
</comment>
<dbReference type="Proteomes" id="UP001141552">
    <property type="component" value="Unassembled WGS sequence"/>
</dbReference>
<evidence type="ECO:0000256" key="1">
    <source>
        <dbReference type="ARBA" id="ARBA00004721"/>
    </source>
</evidence>
<dbReference type="FunFam" id="3.40.50.1820:FF:000161">
    <property type="entry name" value="Epoxide hydrolase"/>
    <property type="match status" value="1"/>
</dbReference>
<evidence type="ECO:0000256" key="3">
    <source>
        <dbReference type="ARBA" id="ARBA00013006"/>
    </source>
</evidence>
<sequence>MEDIEHRTIHVNGINMHVAEKGPIDGPVILFIHGFPELWYTWRHQIVALASLGYRAVAPDLRGFGDTDAPEDVRSYTVMHVVGDLVGLLDIVAPNQDKVFVVGHDWGASMAWHLCLFRPDRVKALVNMSVVFRPRNPKRKPVESMRAVYGDDYYMIRAQEPGELESEFAQIGLERAVKELLTYRTPGPLFLPKGKGFGNPLDVPIVLPSWLSEEDAQYYVSTFEKRGITGGLNYYRNLDLNWELSAPWTGCQIKVPVKFIVGDQDLTYNSFGVKDYIREGQFKKNVPLLEELVIMEGVAHFIGEEKADEINKHIYEFFQKF</sequence>
<evidence type="ECO:0000256" key="7">
    <source>
        <dbReference type="ARBA" id="ARBA00058358"/>
    </source>
</evidence>
<dbReference type="EC" id="3.3.2.10" evidence="3"/>
<gene>
    <name evidence="10" type="ORF">Tsubulata_051534</name>
</gene>
<comment type="catalytic activity">
    <reaction evidence="8">
        <text>(24S)-24,25-epoxycucurbitadienol + H2O = (24R)-24,25-dihydroxycucurbitadienol</text>
        <dbReference type="Rhea" id="RHEA:81855"/>
        <dbReference type="ChEBI" id="CHEBI:15377"/>
        <dbReference type="ChEBI" id="CHEBI:229949"/>
        <dbReference type="ChEBI" id="CHEBI:229950"/>
    </reaction>
    <physiologicalReaction direction="left-to-right" evidence="8">
        <dbReference type="Rhea" id="RHEA:81856"/>
    </physiologicalReaction>
</comment>
<dbReference type="GO" id="GO:0004301">
    <property type="term" value="F:epoxide hydrolase activity"/>
    <property type="evidence" value="ECO:0007669"/>
    <property type="project" value="UniProtKB-EC"/>
</dbReference>
<dbReference type="EMBL" id="JAKUCV010007258">
    <property type="protein sequence ID" value="KAJ4824134.1"/>
    <property type="molecule type" value="Genomic_DNA"/>
</dbReference>
<keyword evidence="11" id="KW-1185">Reference proteome</keyword>
<dbReference type="PRINTS" id="PR00111">
    <property type="entry name" value="ABHYDROLASE"/>
</dbReference>
<dbReference type="OrthoDB" id="7130006at2759"/>
<evidence type="ECO:0000256" key="2">
    <source>
        <dbReference type="ARBA" id="ARBA00011738"/>
    </source>
</evidence>
<dbReference type="SUPFAM" id="SSF53474">
    <property type="entry name" value="alpha/beta-Hydrolases"/>
    <property type="match status" value="1"/>
</dbReference>
<keyword evidence="4" id="KW-0378">Hydrolase</keyword>
<dbReference type="PRINTS" id="PR00412">
    <property type="entry name" value="EPOXHYDRLASE"/>
</dbReference>
<evidence type="ECO:0000313" key="11">
    <source>
        <dbReference type="Proteomes" id="UP001141552"/>
    </source>
</evidence>
<dbReference type="Gene3D" id="3.40.50.1820">
    <property type="entry name" value="alpha/beta hydrolase"/>
    <property type="match status" value="1"/>
</dbReference>
<dbReference type="InterPro" id="IPR029058">
    <property type="entry name" value="AB_hydrolase_fold"/>
</dbReference>
<evidence type="ECO:0000313" key="10">
    <source>
        <dbReference type="EMBL" id="KAJ4824134.1"/>
    </source>
</evidence>
<evidence type="ECO:0000256" key="8">
    <source>
        <dbReference type="ARBA" id="ARBA00093212"/>
    </source>
</evidence>
<reference evidence="10" key="1">
    <citation type="submission" date="2022-02" db="EMBL/GenBank/DDBJ databases">
        <authorList>
            <person name="Henning P.M."/>
            <person name="McCubbin A.G."/>
            <person name="Shore J.S."/>
        </authorList>
    </citation>
    <scope>NUCLEOTIDE SEQUENCE</scope>
    <source>
        <strain evidence="10">F60SS</strain>
        <tissue evidence="10">Leaves</tissue>
    </source>
</reference>
<organism evidence="10 11">
    <name type="scientific">Turnera subulata</name>
    <dbReference type="NCBI Taxonomy" id="218843"/>
    <lineage>
        <taxon>Eukaryota</taxon>
        <taxon>Viridiplantae</taxon>
        <taxon>Streptophyta</taxon>
        <taxon>Embryophyta</taxon>
        <taxon>Tracheophyta</taxon>
        <taxon>Spermatophyta</taxon>
        <taxon>Magnoliopsida</taxon>
        <taxon>eudicotyledons</taxon>
        <taxon>Gunneridae</taxon>
        <taxon>Pentapetalae</taxon>
        <taxon>rosids</taxon>
        <taxon>fabids</taxon>
        <taxon>Malpighiales</taxon>
        <taxon>Passifloraceae</taxon>
        <taxon>Turnera</taxon>
    </lineage>
</organism>
<dbReference type="Pfam" id="PF00561">
    <property type="entry name" value="Abhydrolase_1"/>
    <property type="match status" value="1"/>
</dbReference>
<evidence type="ECO:0000256" key="6">
    <source>
        <dbReference type="ARBA" id="ARBA00051067"/>
    </source>
</evidence>
<evidence type="ECO:0000256" key="5">
    <source>
        <dbReference type="ARBA" id="ARBA00038334"/>
    </source>
</evidence>
<dbReference type="InterPro" id="IPR000639">
    <property type="entry name" value="Epox_hydrolase-like"/>
</dbReference>
<comment type="function">
    <text evidence="7">Epoxide hydrolase involved in the biosynthesis of cucurbitacin and mogroside tetracyclic triterpene natural products (e.g. siamenoside I and mogrosides IV, V and VI). Cucurbitacins have cytotoxic properties and exhibit deterrent taste as a defense barrier against herbivores. Mogrosides are nonsugar highly oxygenated compounds used as high-intensity zero-calorie sweeteners; they also possess pharmacological properties such as regulating immunity, lowering blood sugar and lipid levels, protecting the liver, and acting as antioxidants and antitumor agents. Catalyzes the hydrolysis of aromatic epoxide-containing substrates, such as the conversion of 24,25-epoxycucurbitadienol to 24,25-dihydroxycucurbitadienol.</text>
</comment>
<feature type="domain" description="AB hydrolase-1" evidence="9">
    <location>
        <begin position="27"/>
        <end position="134"/>
    </location>
</feature>
<comment type="subunit">
    <text evidence="2">Homodimer.</text>
</comment>
<dbReference type="InterPro" id="IPR000073">
    <property type="entry name" value="AB_hydrolase_1"/>
</dbReference>
<name>A0A9Q0F3A6_9ROSI</name>